<dbReference type="RefSeq" id="WP_109760382.1">
    <property type="nucleotide sequence ID" value="NZ_QGGV01000009.1"/>
</dbReference>
<comment type="caution">
    <text evidence="1">The sequence shown here is derived from an EMBL/GenBank/DDBJ whole genome shotgun (WGS) entry which is preliminary data.</text>
</comment>
<accession>A0A316G206</accession>
<sequence>MKFTVSEHDLWGPGHNVVAVLPPSPGDLFVEVMVHGKFAWSWPITDYERAVKLAVAFANRIRADRPVVIKVLCLSRREVETVFRFSFAEELAATETPEQAEEMYQAIKTTCLEALRNSSDPRVRADAMETLQGMGVVT</sequence>
<gene>
    <name evidence="1" type="ORF">C8D95_10961</name>
</gene>
<dbReference type="EMBL" id="QGGV01000009">
    <property type="protein sequence ID" value="PWK54974.1"/>
    <property type="molecule type" value="Genomic_DNA"/>
</dbReference>
<protein>
    <submittedName>
        <fullName evidence="1">Uncharacterized protein</fullName>
    </submittedName>
</protein>
<reference evidence="1 2" key="1">
    <citation type="submission" date="2018-05" db="EMBL/GenBank/DDBJ databases">
        <title>Genomic Encyclopedia of Type Strains, Phase IV (KMG-IV): sequencing the most valuable type-strain genomes for metagenomic binning, comparative biology and taxonomic classification.</title>
        <authorList>
            <person name="Goeker M."/>
        </authorList>
    </citation>
    <scope>NUCLEOTIDE SEQUENCE [LARGE SCALE GENOMIC DNA]</scope>
    <source>
        <strain evidence="1 2">DSM 103371</strain>
    </source>
</reference>
<name>A0A316G206_9RHOB</name>
<dbReference type="Proteomes" id="UP000245390">
    <property type="component" value="Unassembled WGS sequence"/>
</dbReference>
<dbReference type="KEGG" id="salo:EF888_19985"/>
<proteinExistence type="predicted"/>
<organism evidence="1 2">
    <name type="scientific">Silicimonas algicola</name>
    <dbReference type="NCBI Taxonomy" id="1826607"/>
    <lineage>
        <taxon>Bacteria</taxon>
        <taxon>Pseudomonadati</taxon>
        <taxon>Pseudomonadota</taxon>
        <taxon>Alphaproteobacteria</taxon>
        <taxon>Rhodobacterales</taxon>
        <taxon>Paracoccaceae</taxon>
    </lineage>
</organism>
<evidence type="ECO:0000313" key="1">
    <source>
        <dbReference type="EMBL" id="PWK54974.1"/>
    </source>
</evidence>
<keyword evidence="2" id="KW-1185">Reference proteome</keyword>
<evidence type="ECO:0000313" key="2">
    <source>
        <dbReference type="Proteomes" id="UP000245390"/>
    </source>
</evidence>
<dbReference type="AlphaFoldDB" id="A0A316G206"/>